<feature type="active site" description="Proton donor" evidence="3">
    <location>
        <position position="28"/>
    </location>
</feature>
<dbReference type="InterPro" id="IPR036412">
    <property type="entry name" value="HAD-like_sf"/>
</dbReference>
<feature type="binding site" evidence="4">
    <location>
        <position position="225"/>
    </location>
    <ligand>
        <name>substrate</name>
    </ligand>
</feature>
<evidence type="ECO:0000256" key="5">
    <source>
        <dbReference type="PIRSR" id="PIRSR000915-3"/>
    </source>
</evidence>
<dbReference type="AlphaFoldDB" id="A0AAV2SLJ9"/>
<dbReference type="InterPro" id="IPR023214">
    <property type="entry name" value="HAD_sf"/>
</dbReference>
<protein>
    <submittedName>
        <fullName evidence="6">Uncharacterized protein</fullName>
    </submittedName>
</protein>
<dbReference type="InterPro" id="IPR006357">
    <property type="entry name" value="HAD-SF_hydro_IIA"/>
</dbReference>
<proteinExistence type="inferred from homology"/>
<evidence type="ECO:0000256" key="3">
    <source>
        <dbReference type="PIRSR" id="PIRSR000915-1"/>
    </source>
</evidence>
<dbReference type="PANTHER" id="PTHR19288:SF93">
    <property type="entry name" value="FI11325P-RELATED"/>
    <property type="match status" value="1"/>
</dbReference>
<dbReference type="InterPro" id="IPR006349">
    <property type="entry name" value="PGP_euk"/>
</dbReference>
<reference evidence="6 7" key="1">
    <citation type="submission" date="2024-05" db="EMBL/GenBank/DDBJ databases">
        <authorList>
            <person name="Wallberg A."/>
        </authorList>
    </citation>
    <scope>NUCLEOTIDE SEQUENCE [LARGE SCALE GENOMIC DNA]</scope>
</reference>
<keyword evidence="5" id="KW-0479">Metal-binding</keyword>
<dbReference type="NCBIfam" id="TIGR01460">
    <property type="entry name" value="HAD-SF-IIA"/>
    <property type="match status" value="1"/>
</dbReference>
<evidence type="ECO:0000256" key="1">
    <source>
        <dbReference type="ARBA" id="ARBA00022801"/>
    </source>
</evidence>
<feature type="active site" description="Nucleophile" evidence="3">
    <location>
        <position position="26"/>
    </location>
</feature>
<dbReference type="PIRSF" id="PIRSF000915">
    <property type="entry name" value="PGP-type_phosphatase"/>
    <property type="match status" value="1"/>
</dbReference>
<organism evidence="6 7">
    <name type="scientific">Meganyctiphanes norvegica</name>
    <name type="common">Northern krill</name>
    <name type="synonym">Thysanopoda norvegica</name>
    <dbReference type="NCBI Taxonomy" id="48144"/>
    <lineage>
        <taxon>Eukaryota</taxon>
        <taxon>Metazoa</taxon>
        <taxon>Ecdysozoa</taxon>
        <taxon>Arthropoda</taxon>
        <taxon>Crustacea</taxon>
        <taxon>Multicrustacea</taxon>
        <taxon>Malacostraca</taxon>
        <taxon>Eumalacostraca</taxon>
        <taxon>Eucarida</taxon>
        <taxon>Euphausiacea</taxon>
        <taxon>Euphausiidae</taxon>
        <taxon>Meganyctiphanes</taxon>
    </lineage>
</organism>
<sequence length="309" mass="34172">MEDKPVIVDKTTLGKLLNDIDTVLLDCDGVLWAGARGMDVINRSNEAVQKLKSLGKNVFFVTNNSTRSQENYMEKCRILNFDIEKKNILCAPFILAHYLKKIGFKKKIYVVGAAGLAEEINKVGVDCIGLGPDSLPEEMYKSVADGSIGLDPEVGGVVVGFDRDFNYAKIVKATCYLTNPECIFLATNTDKVYPVLGTPYHLPAAGVVLNTLECSSGRKAQVMGKPALNMFNYLVDEYQIDPKRTLMVGDTIYTDILFGNMCNMQTLLVLSGVSNLKDIEESLRIDPKNVNQIPNYYLNSFGDILNLLD</sequence>
<dbReference type="SUPFAM" id="SSF56784">
    <property type="entry name" value="HAD-like"/>
    <property type="match status" value="1"/>
</dbReference>
<comment type="caution">
    <text evidence="6">The sequence shown here is derived from an EMBL/GenBank/DDBJ whole genome shotgun (WGS) entry which is preliminary data.</text>
</comment>
<dbReference type="Gene3D" id="3.40.50.1000">
    <property type="entry name" value="HAD superfamily/HAD-like"/>
    <property type="match status" value="2"/>
</dbReference>
<dbReference type="Pfam" id="PF13242">
    <property type="entry name" value="Hydrolase_like"/>
    <property type="match status" value="1"/>
</dbReference>
<accession>A0AAV2SLJ9</accession>
<comment type="cofactor">
    <cofactor evidence="5">
        <name>Mg(2+)</name>
        <dbReference type="ChEBI" id="CHEBI:18420"/>
    </cofactor>
    <text evidence="5">Divalent metal ions. Mg(2+) is the most effective.</text>
</comment>
<keyword evidence="5" id="KW-0460">Magnesium</keyword>
<dbReference type="GO" id="GO:0005737">
    <property type="term" value="C:cytoplasm"/>
    <property type="evidence" value="ECO:0007669"/>
    <property type="project" value="TreeGrafter"/>
</dbReference>
<gene>
    <name evidence="6" type="ORF">MNOR_LOCUS37828</name>
</gene>
<evidence type="ECO:0000256" key="4">
    <source>
        <dbReference type="PIRSR" id="PIRSR000915-2"/>
    </source>
</evidence>
<dbReference type="GO" id="GO:0046872">
    <property type="term" value="F:metal ion binding"/>
    <property type="evidence" value="ECO:0007669"/>
    <property type="project" value="UniProtKB-KW"/>
</dbReference>
<dbReference type="EMBL" id="CAXKWB010079821">
    <property type="protein sequence ID" value="CAL4204048.1"/>
    <property type="molecule type" value="Genomic_DNA"/>
</dbReference>
<evidence type="ECO:0000313" key="7">
    <source>
        <dbReference type="Proteomes" id="UP001497623"/>
    </source>
</evidence>
<dbReference type="Proteomes" id="UP001497623">
    <property type="component" value="Unassembled WGS sequence"/>
</dbReference>
<feature type="binding site" evidence="5">
    <location>
        <position position="26"/>
    </location>
    <ligand>
        <name>Mg(2+)</name>
        <dbReference type="ChEBI" id="CHEBI:18420"/>
    </ligand>
</feature>
<dbReference type="NCBIfam" id="TIGR01452">
    <property type="entry name" value="PGP_euk"/>
    <property type="match status" value="1"/>
</dbReference>
<keyword evidence="1 2" id="KW-0378">Hydrolase</keyword>
<evidence type="ECO:0000256" key="2">
    <source>
        <dbReference type="PIRNR" id="PIRNR000915"/>
    </source>
</evidence>
<comment type="similarity">
    <text evidence="2">Belongs to the HAD-like hydrolase superfamily.</text>
</comment>
<dbReference type="PANTHER" id="PTHR19288">
    <property type="entry name" value="4-NITROPHENYLPHOSPHATASE-RELATED"/>
    <property type="match status" value="1"/>
</dbReference>
<dbReference type="GO" id="GO:0016791">
    <property type="term" value="F:phosphatase activity"/>
    <property type="evidence" value="ECO:0007669"/>
    <property type="project" value="InterPro"/>
</dbReference>
<name>A0AAV2SLJ9_MEGNR</name>
<feature type="binding site" evidence="5">
    <location>
        <position position="250"/>
    </location>
    <ligand>
        <name>Mg(2+)</name>
        <dbReference type="ChEBI" id="CHEBI:18420"/>
    </ligand>
</feature>
<dbReference type="Pfam" id="PF13344">
    <property type="entry name" value="Hydrolase_6"/>
    <property type="match status" value="1"/>
</dbReference>
<feature type="binding site" evidence="5">
    <location>
        <position position="28"/>
    </location>
    <ligand>
        <name>Mg(2+)</name>
        <dbReference type="ChEBI" id="CHEBI:18420"/>
    </ligand>
</feature>
<evidence type="ECO:0000313" key="6">
    <source>
        <dbReference type="EMBL" id="CAL4204048.1"/>
    </source>
</evidence>
<keyword evidence="7" id="KW-1185">Reference proteome</keyword>